<feature type="compositionally biased region" description="Polar residues" evidence="1">
    <location>
        <begin position="303"/>
        <end position="334"/>
    </location>
</feature>
<proteinExistence type="predicted"/>
<feature type="region of interest" description="Disordered" evidence="1">
    <location>
        <begin position="578"/>
        <end position="629"/>
    </location>
</feature>
<dbReference type="SMART" id="SM01272">
    <property type="entry name" value="LsmAD"/>
    <property type="match status" value="1"/>
</dbReference>
<feature type="region of interest" description="Disordered" evidence="1">
    <location>
        <begin position="1"/>
        <end position="75"/>
    </location>
</feature>
<feature type="region of interest" description="Disordered" evidence="1">
    <location>
        <begin position="400"/>
        <end position="424"/>
    </location>
</feature>
<feature type="compositionally biased region" description="Basic and acidic residues" evidence="1">
    <location>
        <begin position="182"/>
        <end position="192"/>
    </location>
</feature>
<evidence type="ECO:0000313" key="4">
    <source>
        <dbReference type="Proteomes" id="UP000039865"/>
    </source>
</evidence>
<feature type="region of interest" description="Disordered" evidence="1">
    <location>
        <begin position="241"/>
        <end position="279"/>
    </location>
</feature>
<dbReference type="OrthoDB" id="2275718at2759"/>
<feature type="compositionally biased region" description="Low complexity" evidence="1">
    <location>
        <begin position="57"/>
        <end position="70"/>
    </location>
</feature>
<dbReference type="AlphaFoldDB" id="A0A078AFJ4"/>
<feature type="compositionally biased region" description="Low complexity" evidence="1">
    <location>
        <begin position="9"/>
        <end position="27"/>
    </location>
</feature>
<feature type="region of interest" description="Disordered" evidence="1">
    <location>
        <begin position="179"/>
        <end position="199"/>
    </location>
</feature>
<feature type="compositionally biased region" description="Polar residues" evidence="1">
    <location>
        <begin position="603"/>
        <end position="619"/>
    </location>
</feature>
<feature type="region of interest" description="Disordered" evidence="1">
    <location>
        <begin position="94"/>
        <end position="114"/>
    </location>
</feature>
<feature type="domain" description="LsmAD" evidence="2">
    <location>
        <begin position="141"/>
        <end position="211"/>
    </location>
</feature>
<feature type="compositionally biased region" description="Polar residues" evidence="1">
    <location>
        <begin position="96"/>
        <end position="114"/>
    </location>
</feature>
<feature type="compositionally biased region" description="Low complexity" evidence="1">
    <location>
        <begin position="407"/>
        <end position="424"/>
    </location>
</feature>
<accession>A0A078AFJ4</accession>
<dbReference type="InterPro" id="IPR009604">
    <property type="entry name" value="LsmAD_domain"/>
</dbReference>
<feature type="compositionally biased region" description="Polar residues" evidence="1">
    <location>
        <begin position="28"/>
        <end position="56"/>
    </location>
</feature>
<dbReference type="Pfam" id="PF06741">
    <property type="entry name" value="LsmAD"/>
    <property type="match status" value="1"/>
</dbReference>
<organism evidence="3 4">
    <name type="scientific">Stylonychia lemnae</name>
    <name type="common">Ciliate</name>
    <dbReference type="NCBI Taxonomy" id="5949"/>
    <lineage>
        <taxon>Eukaryota</taxon>
        <taxon>Sar</taxon>
        <taxon>Alveolata</taxon>
        <taxon>Ciliophora</taxon>
        <taxon>Intramacronucleata</taxon>
        <taxon>Spirotrichea</taxon>
        <taxon>Stichotrichia</taxon>
        <taxon>Sporadotrichida</taxon>
        <taxon>Oxytrichidae</taxon>
        <taxon>Stylonychinae</taxon>
        <taxon>Stylonychia</taxon>
    </lineage>
</organism>
<keyword evidence="4" id="KW-1185">Reference proteome</keyword>
<feature type="compositionally biased region" description="Low complexity" evidence="1">
    <location>
        <begin position="335"/>
        <end position="361"/>
    </location>
</feature>
<evidence type="ECO:0000313" key="3">
    <source>
        <dbReference type="EMBL" id="CDW80975.1"/>
    </source>
</evidence>
<evidence type="ECO:0000256" key="1">
    <source>
        <dbReference type="SAM" id="MobiDB-lite"/>
    </source>
</evidence>
<name>A0A078AFJ4_STYLE</name>
<dbReference type="Proteomes" id="UP000039865">
    <property type="component" value="Unassembled WGS sequence"/>
</dbReference>
<feature type="compositionally biased region" description="Polar residues" evidence="1">
    <location>
        <begin position="578"/>
        <end position="596"/>
    </location>
</feature>
<gene>
    <name evidence="3" type="primary">Contig4623.g4937</name>
    <name evidence="3" type="ORF">STYLEM_9981</name>
</gene>
<protein>
    <recommendedName>
        <fullName evidence="2">LsmAD domain-containing protein</fullName>
    </recommendedName>
</protein>
<dbReference type="EMBL" id="CCKQ01009483">
    <property type="protein sequence ID" value="CDW80975.1"/>
    <property type="molecule type" value="Genomic_DNA"/>
</dbReference>
<dbReference type="InParanoid" id="A0A078AFJ4"/>
<reference evidence="3 4" key="1">
    <citation type="submission" date="2014-06" db="EMBL/GenBank/DDBJ databases">
        <authorList>
            <person name="Swart Estienne"/>
        </authorList>
    </citation>
    <scope>NUCLEOTIDE SEQUENCE [LARGE SCALE GENOMIC DNA]</scope>
    <source>
        <strain evidence="3 4">130c</strain>
    </source>
</reference>
<evidence type="ECO:0000259" key="2">
    <source>
        <dbReference type="SMART" id="SM01272"/>
    </source>
</evidence>
<feature type="region of interest" description="Disordered" evidence="1">
    <location>
        <begin position="303"/>
        <end position="364"/>
    </location>
</feature>
<sequence>MTEGRKSQNNSNKTAGTSNNSNANNANDLWSSFSLSGPQQQNNEQNDYGNQQKGTYQKTQNQSRRNTNQNGFQTDVQISATQNQNRRQERTLQKFDFSSSGANTGNLQKLQSNTWRRNADSEAFSSLHDDDPNEKFDQFKGKKSTYDESLYTSKLDESQLTKEQKVYAKKIEKDILTQPAEGNRHLAEERNQMELSDDEEDEMMYSGVIRDEQSYNSKINQSQGKAGRQTSQLQTPVTMNAQSQPFVPGGKRQNSSNKKKASLVKGQAENDQKSNLDHINQLLMPWKGDRELKKEIMSQTHALSDNSTFHKSTSNNNLGSIQSSSNPIKQSQILNQHQQTPTQNQQSQQQHQQTQEQKPTTNEQPITNQLAATTSNGSQALNTSASIFIPKSKAIAADQSNNTAQVNSQQTIDNSNQNTTTINNQSTFQPTQVNLSSQINLQQNSQALNVQQNIVSQQPLQQQTKITEYIPQRKAFQQQQVVQQQYNPMNNQQMMQQPPSQGFMPNQNMGQQNRMGGSQPFYPSNQTMYSAPYVGAYQQQSFPQPIQNNQLPNNFGANQNPMMNPLAYGNTGLAGMPQSSSFTNLDQQNTQLSGGNSFALGATVSNNSATSDQSKNLNIEAQPFTKPKK</sequence>